<reference evidence="2" key="1">
    <citation type="journal article" date="2019" name="Int. J. Syst. Evol. Microbiol.">
        <title>The Global Catalogue of Microorganisms (GCM) 10K type strain sequencing project: providing services to taxonomists for standard genome sequencing and annotation.</title>
        <authorList>
            <consortium name="The Broad Institute Genomics Platform"/>
            <consortium name="The Broad Institute Genome Sequencing Center for Infectious Disease"/>
            <person name="Wu L."/>
            <person name="Ma J."/>
        </authorList>
    </citation>
    <scope>NUCLEOTIDE SEQUENCE [LARGE SCALE GENOMIC DNA]</scope>
    <source>
        <strain evidence="2">JCM 17666</strain>
    </source>
</reference>
<evidence type="ECO:0000313" key="1">
    <source>
        <dbReference type="EMBL" id="GAA4321214.1"/>
    </source>
</evidence>
<dbReference type="EMBL" id="BAABFO010000001">
    <property type="protein sequence ID" value="GAA4321214.1"/>
    <property type="molecule type" value="Genomic_DNA"/>
</dbReference>
<sequence>MQMFANQGEHPAAALAVETECQTHGGKYIVGIEQGFDGSAVEQEERCVLRHRGRGADS</sequence>
<proteinExistence type="predicted"/>
<keyword evidence="2" id="KW-1185">Reference proteome</keyword>
<organism evidence="1 2">
    <name type="scientific">Pigmentiphaga soli</name>
    <dbReference type="NCBI Taxonomy" id="1007095"/>
    <lineage>
        <taxon>Bacteria</taxon>
        <taxon>Pseudomonadati</taxon>
        <taxon>Pseudomonadota</taxon>
        <taxon>Betaproteobacteria</taxon>
        <taxon>Burkholderiales</taxon>
        <taxon>Alcaligenaceae</taxon>
        <taxon>Pigmentiphaga</taxon>
    </lineage>
</organism>
<name>A0ABP8GBM8_9BURK</name>
<dbReference type="Proteomes" id="UP001501671">
    <property type="component" value="Unassembled WGS sequence"/>
</dbReference>
<accession>A0ABP8GBM8</accession>
<comment type="caution">
    <text evidence="1">The sequence shown here is derived from an EMBL/GenBank/DDBJ whole genome shotgun (WGS) entry which is preliminary data.</text>
</comment>
<protein>
    <submittedName>
        <fullName evidence="1">Uncharacterized protein</fullName>
    </submittedName>
</protein>
<evidence type="ECO:0000313" key="2">
    <source>
        <dbReference type="Proteomes" id="UP001501671"/>
    </source>
</evidence>
<gene>
    <name evidence="1" type="ORF">GCM10023144_00300</name>
</gene>